<dbReference type="PANTHER" id="PTHR31541">
    <property type="entry name" value="B3 DOMAIN PLANT PROTEIN-RELATED"/>
    <property type="match status" value="1"/>
</dbReference>
<gene>
    <name evidence="6" type="ORF">RJ641_003700</name>
</gene>
<evidence type="ECO:0000256" key="3">
    <source>
        <dbReference type="ARBA" id="ARBA00023125"/>
    </source>
</evidence>
<keyword evidence="7" id="KW-1185">Reference proteome</keyword>
<evidence type="ECO:0000256" key="1">
    <source>
        <dbReference type="ARBA" id="ARBA00004123"/>
    </source>
</evidence>
<dbReference type="InterPro" id="IPR015300">
    <property type="entry name" value="DNA-bd_pseudobarrel_sf"/>
</dbReference>
<keyword evidence="2" id="KW-0805">Transcription regulation</keyword>
<dbReference type="AlphaFoldDB" id="A0AAN8VH09"/>
<dbReference type="Pfam" id="PF03754">
    <property type="entry name" value="At2g31720-like"/>
    <property type="match status" value="1"/>
</dbReference>
<evidence type="ECO:0000256" key="5">
    <source>
        <dbReference type="ARBA" id="ARBA00023242"/>
    </source>
</evidence>
<proteinExistence type="predicted"/>
<comment type="caution">
    <text evidence="6">The sequence shown here is derived from an EMBL/GenBank/DDBJ whole genome shotgun (WGS) entry which is preliminary data.</text>
</comment>
<reference evidence="6 7" key="1">
    <citation type="submission" date="2023-12" db="EMBL/GenBank/DDBJ databases">
        <title>A high-quality genome assembly for Dillenia turbinata (Dilleniales).</title>
        <authorList>
            <person name="Chanderbali A."/>
        </authorList>
    </citation>
    <scope>NUCLEOTIDE SEQUENCE [LARGE SCALE GENOMIC DNA]</scope>
    <source>
        <strain evidence="6">LSX21</strain>
        <tissue evidence="6">Leaf</tissue>
    </source>
</reference>
<dbReference type="GO" id="GO:0005634">
    <property type="term" value="C:nucleus"/>
    <property type="evidence" value="ECO:0007669"/>
    <property type="project" value="UniProtKB-SubCell"/>
</dbReference>
<evidence type="ECO:0000313" key="6">
    <source>
        <dbReference type="EMBL" id="KAK6929606.1"/>
    </source>
</evidence>
<dbReference type="EMBL" id="JBAMMX010000012">
    <property type="protein sequence ID" value="KAK6929606.1"/>
    <property type="molecule type" value="Genomic_DNA"/>
</dbReference>
<accession>A0AAN8VH09</accession>
<keyword evidence="4" id="KW-0804">Transcription</keyword>
<comment type="subcellular location">
    <subcellularLocation>
        <location evidence="1">Nucleus</location>
    </subcellularLocation>
</comment>
<dbReference type="GO" id="GO:0003677">
    <property type="term" value="F:DNA binding"/>
    <property type="evidence" value="ECO:0007669"/>
    <property type="project" value="UniProtKB-KW"/>
</dbReference>
<dbReference type="SUPFAM" id="SSF101936">
    <property type="entry name" value="DNA-binding pseudobarrel domain"/>
    <property type="match status" value="1"/>
</dbReference>
<dbReference type="InterPro" id="IPR005508">
    <property type="entry name" value="At2g31720-like"/>
</dbReference>
<evidence type="ECO:0000256" key="4">
    <source>
        <dbReference type="ARBA" id="ARBA00023163"/>
    </source>
</evidence>
<organism evidence="6 7">
    <name type="scientific">Dillenia turbinata</name>
    <dbReference type="NCBI Taxonomy" id="194707"/>
    <lineage>
        <taxon>Eukaryota</taxon>
        <taxon>Viridiplantae</taxon>
        <taxon>Streptophyta</taxon>
        <taxon>Embryophyta</taxon>
        <taxon>Tracheophyta</taxon>
        <taxon>Spermatophyta</taxon>
        <taxon>Magnoliopsida</taxon>
        <taxon>eudicotyledons</taxon>
        <taxon>Gunneridae</taxon>
        <taxon>Pentapetalae</taxon>
        <taxon>Dilleniales</taxon>
        <taxon>Dilleniaceae</taxon>
        <taxon>Dillenia</taxon>
    </lineage>
</organism>
<sequence>MAVVQIITRISILYLLPLQHSNRRQSFGALDNKATTCRCREMSILPAEFDDVVKCMGGSNQRFIVKKILQRTDVDPKLGRLVIRPSQIEREFLTTQENMDLQSGKAIEVDLVEPSHHITRVNLRLWCRNSTPMYVLTTNWNEIVERNNFDVGHLVHLVSFRVESKLCFVLMRINGLHELPSSSSIPSEPVNTALQLGR</sequence>
<evidence type="ECO:0000313" key="7">
    <source>
        <dbReference type="Proteomes" id="UP001370490"/>
    </source>
</evidence>
<keyword evidence="3" id="KW-0238">DNA-binding</keyword>
<dbReference type="PANTHER" id="PTHR31541:SF25">
    <property type="entry name" value="GAMMA-GLIADIN B"/>
    <property type="match status" value="1"/>
</dbReference>
<dbReference type="Gene3D" id="2.40.330.10">
    <property type="entry name" value="DNA-binding pseudobarrel domain"/>
    <property type="match status" value="1"/>
</dbReference>
<dbReference type="Proteomes" id="UP001370490">
    <property type="component" value="Unassembled WGS sequence"/>
</dbReference>
<protein>
    <submittedName>
        <fullName evidence="6">B3 domain-containing protein At2g31720-like</fullName>
    </submittedName>
</protein>
<evidence type="ECO:0000256" key="2">
    <source>
        <dbReference type="ARBA" id="ARBA00023015"/>
    </source>
</evidence>
<name>A0AAN8VH09_9MAGN</name>
<keyword evidence="5" id="KW-0539">Nucleus</keyword>